<dbReference type="KEGG" id="mcou:NCTC10179_00356"/>
<dbReference type="AlphaFoldDB" id="A0A449B6K3"/>
<evidence type="ECO:0008006" key="5">
    <source>
        <dbReference type="Google" id="ProtNLM"/>
    </source>
</evidence>
<protein>
    <recommendedName>
        <fullName evidence="5">Lipoprotein</fullName>
    </recommendedName>
</protein>
<dbReference type="PROSITE" id="PS51257">
    <property type="entry name" value="PROKAR_LIPOPROTEIN"/>
    <property type="match status" value="1"/>
</dbReference>
<reference evidence="3 4" key="1">
    <citation type="submission" date="2019-01" db="EMBL/GenBank/DDBJ databases">
        <authorList>
            <consortium name="Pathogen Informatics"/>
        </authorList>
    </citation>
    <scope>NUCLEOTIDE SEQUENCE [LARGE SCALE GENOMIC DNA]</scope>
    <source>
        <strain evidence="3 4">NCTC10179</strain>
    </source>
</reference>
<gene>
    <name evidence="3" type="ORF">NCTC10179_00356</name>
</gene>
<feature type="signal peptide" evidence="2">
    <location>
        <begin position="1"/>
        <end position="21"/>
    </location>
</feature>
<proteinExistence type="predicted"/>
<evidence type="ECO:0000256" key="1">
    <source>
        <dbReference type="SAM" id="Coils"/>
    </source>
</evidence>
<evidence type="ECO:0000256" key="2">
    <source>
        <dbReference type="SAM" id="SignalP"/>
    </source>
</evidence>
<keyword evidence="1" id="KW-0175">Coiled coil</keyword>
<feature type="chain" id="PRO_5019204916" description="Lipoprotein" evidence="2">
    <location>
        <begin position="22"/>
        <end position="1000"/>
    </location>
</feature>
<accession>A0A449B6K3</accession>
<sequence length="1000" mass="116486">MNKKKLLFIPFAGIIPAAVSAACSTVAQKEVNLKEIELKIQILNADNVEIQTLDDQNVSTISAVNITIDPKYSDLVNAKDTNYQIQGNNLIVTYTLEDKNSNKQEQFTKSFLVKSTKTQSNTQSETNAPKGDVATYLEQESKLGHLHNGDYQEFVLQLFKYIDFQGKDKVLSYPVINDFYQKQILPLTSKYFINEIEDTTFWNTKVTELSNSLNDINLQNVKVYTQLKILNEISDKINEMKLFKNQNLTLPNFISYSSYKKTYLDPLLEDELFNLDEQIKSKYLPVLLENESELIQLDEGDPDSEYKTYIQEYLTREQLSKVLTVEYVNEGIELINKIKNELAAKHQSDLSEQALNSTQLENVKLVQKAFEFINRKTLNYDFYLADIALSQLSRTHLEFSKYLLDYHQGQIENIENLLLNATDKLHNQKIVDFTVNNLKDYINKNVEFLAEKIKTHFFDSVNDLYSFIYQSKAILSASDFNLDSQNVQNLLDEYRSQYQFLKTNEQQIPQSEENTKLLELVNQHSQVLESIFEVQQPSVYVYQHTAPVTNILEAQNYLLYSLDKKVYQAIVQLNNNFEEAEKQRIRLAINNTIDEYIREIDAFLDSNNSESFLHTYQNRTSDSYYTNDQLSEDVAILNEVNNYLNTLKGQLNSKKEDRSFNSLEELRDFFAQHYINYTFDSITKYPQKTNIQLHDLINEFAQKTLTVEQRQILNNKIGSLDQYTQKTVQMYHQELEDLYNQKVQYTNNFDENEYSRDDLRSDINLLKEIYTQAKANKETLSSVLNSDSYTEKIQSFESSWTQHSFIREQLQSNPKWAKYQDSNLNSSQIASQIREKIDSLEQTWKTQTQSRLQNKVNSTNTYIRNLASYIRIVQDSNFNNRLRSKPNALRYFIQNQRVLISALNETLPYASSNLRYVNLLIQEGNSTQNNDGLEVWRTGFVNSIMSQENVNASNKEILSSNHTSKLVKYFVSAELLATETNKDAKNANDMWVEFVRLLNE</sequence>
<keyword evidence="2" id="KW-0732">Signal</keyword>
<evidence type="ECO:0000313" key="4">
    <source>
        <dbReference type="Proteomes" id="UP000289497"/>
    </source>
</evidence>
<evidence type="ECO:0000313" key="3">
    <source>
        <dbReference type="EMBL" id="VEU76185.1"/>
    </source>
</evidence>
<dbReference type="Proteomes" id="UP000289497">
    <property type="component" value="Chromosome"/>
</dbReference>
<dbReference type="RefSeq" id="WP_036433787.1">
    <property type="nucleotide sequence ID" value="NZ_LR215039.1"/>
</dbReference>
<organism evidence="3 4">
    <name type="scientific">Mycoplasmopsis columboralis</name>
    <dbReference type="NCBI Taxonomy" id="171282"/>
    <lineage>
        <taxon>Bacteria</taxon>
        <taxon>Bacillati</taxon>
        <taxon>Mycoplasmatota</taxon>
        <taxon>Mycoplasmoidales</taxon>
        <taxon>Metamycoplasmataceae</taxon>
        <taxon>Mycoplasmopsis</taxon>
    </lineage>
</organism>
<feature type="coiled-coil region" evidence="1">
    <location>
        <begin position="26"/>
        <end position="53"/>
    </location>
</feature>
<name>A0A449B6K3_9BACT</name>
<dbReference type="EMBL" id="LR215039">
    <property type="protein sequence ID" value="VEU76185.1"/>
    <property type="molecule type" value="Genomic_DNA"/>
</dbReference>
<feature type="coiled-coil region" evidence="1">
    <location>
        <begin position="728"/>
        <end position="776"/>
    </location>
</feature>
<keyword evidence="4" id="KW-1185">Reference proteome</keyword>